<dbReference type="AlphaFoldDB" id="A0AAP2YW72"/>
<dbReference type="Proteomes" id="UP001321018">
    <property type="component" value="Unassembled WGS sequence"/>
</dbReference>
<dbReference type="EMBL" id="JAOPKA010000001">
    <property type="protein sequence ID" value="MCU4740445.1"/>
    <property type="molecule type" value="Genomic_DNA"/>
</dbReference>
<dbReference type="Pfam" id="PF20368">
    <property type="entry name" value="DUF6663"/>
    <property type="match status" value="1"/>
</dbReference>
<gene>
    <name evidence="1" type="ORF">OB960_03415</name>
</gene>
<organism evidence="1 2">
    <name type="scientific">Natronoglomus mannanivorans</name>
    <dbReference type="NCBI Taxonomy" id="2979990"/>
    <lineage>
        <taxon>Archaea</taxon>
        <taxon>Methanobacteriati</taxon>
        <taxon>Methanobacteriota</taxon>
        <taxon>Stenosarchaea group</taxon>
        <taxon>Halobacteria</taxon>
        <taxon>Halobacteriales</taxon>
        <taxon>Natrialbaceae</taxon>
        <taxon>Natronoglomus</taxon>
    </lineage>
</organism>
<evidence type="ECO:0000313" key="1">
    <source>
        <dbReference type="EMBL" id="MCU4740445.1"/>
    </source>
</evidence>
<comment type="caution">
    <text evidence="1">The sequence shown here is derived from an EMBL/GenBank/DDBJ whole genome shotgun (WGS) entry which is preliminary data.</text>
</comment>
<dbReference type="InterPro" id="IPR046604">
    <property type="entry name" value="DUF6663"/>
</dbReference>
<evidence type="ECO:0000313" key="2">
    <source>
        <dbReference type="Proteomes" id="UP001321018"/>
    </source>
</evidence>
<protein>
    <submittedName>
        <fullName evidence="1">Uncharacterized protein</fullName>
    </submittedName>
</protein>
<name>A0AAP2YW72_9EURY</name>
<reference evidence="1" key="1">
    <citation type="submission" date="2022-09" db="EMBL/GenBank/DDBJ databases">
        <title>Enrichment on poylsaccharides allowed isolation of novel metabolic and taxonomic groups of Haloarchaea.</title>
        <authorList>
            <person name="Sorokin D.Y."/>
            <person name="Elcheninov A.G."/>
            <person name="Khizhniak T.V."/>
            <person name="Kolganova T.V."/>
            <person name="Kublanov I.V."/>
        </authorList>
    </citation>
    <scope>NUCLEOTIDE SEQUENCE</scope>
    <source>
        <strain evidence="1">AArc-xg1-1</strain>
    </source>
</reference>
<dbReference type="RefSeq" id="WP_338002276.1">
    <property type="nucleotide sequence ID" value="NZ_JAOPKA010000001.1"/>
</dbReference>
<proteinExistence type="predicted"/>
<accession>A0AAP2YW72</accession>
<sequence>MNATTDGTFRVLPGRTDDEWLLLEVESADPTYVPAADAPDLEVGNRVEVTLEWDDDDPTIAEWTLLEPTRFHFVRTEEPVFQAAQACFEEARKAGEPMNSRVTYNTDNQANGVVYTFAAQSGQRDLFAEFRDGGKPLEPLVARVADSESEIPPFSVWVLDVPEPFVLVYIVFDQDGLLAETMDETYGS</sequence>